<comment type="caution">
    <text evidence="2">The sequence shown here is derived from an EMBL/GenBank/DDBJ whole genome shotgun (WGS) entry which is preliminary data.</text>
</comment>
<proteinExistence type="predicted"/>
<dbReference type="AlphaFoldDB" id="A0A3L6QYI3"/>
<feature type="compositionally biased region" description="Basic and acidic residues" evidence="1">
    <location>
        <begin position="98"/>
        <end position="120"/>
    </location>
</feature>
<dbReference type="Proteomes" id="UP000275267">
    <property type="component" value="Unassembled WGS sequence"/>
</dbReference>
<protein>
    <submittedName>
        <fullName evidence="2">Uncharacterized protein</fullName>
    </submittedName>
</protein>
<sequence>MRLDNGIGSSSLTIRFESAGSRRDGRTGGEDRRRDTGRKEAGKDERRRQQPRYNNDHLEHGWDRHHRRDEHDDDSHFGDRGSYARSVHGARGVGQEPVFRDRSPPRRHWGTDRGNRRRDASPPAPVDKLPAVRDLQTESDARLRFLFKAQAASIQDVANNLLKNHSVRLSHDLVIPAMDDYIRKAVLLADKLGIDDEPSFPAFQLGNEALSGKTDGAGRAASLGGTARLCSVLPDVPVPMAFQRLKLSLQIDQAGAIHAATREQELTALDQM</sequence>
<gene>
    <name evidence="2" type="ORF">C2845_PM08G10120</name>
</gene>
<dbReference type="EMBL" id="PQIB02000010">
    <property type="protein sequence ID" value="RLM92302.1"/>
    <property type="molecule type" value="Genomic_DNA"/>
</dbReference>
<name>A0A3L6QYI3_PANMI</name>
<feature type="region of interest" description="Disordered" evidence="1">
    <location>
        <begin position="1"/>
        <end position="133"/>
    </location>
</feature>
<evidence type="ECO:0000313" key="3">
    <source>
        <dbReference type="Proteomes" id="UP000275267"/>
    </source>
</evidence>
<accession>A0A3L6QYI3</accession>
<evidence type="ECO:0000256" key="1">
    <source>
        <dbReference type="SAM" id="MobiDB-lite"/>
    </source>
</evidence>
<evidence type="ECO:0000313" key="2">
    <source>
        <dbReference type="EMBL" id="RLM92302.1"/>
    </source>
</evidence>
<keyword evidence="3" id="KW-1185">Reference proteome</keyword>
<organism evidence="2 3">
    <name type="scientific">Panicum miliaceum</name>
    <name type="common">Proso millet</name>
    <name type="synonym">Broomcorn millet</name>
    <dbReference type="NCBI Taxonomy" id="4540"/>
    <lineage>
        <taxon>Eukaryota</taxon>
        <taxon>Viridiplantae</taxon>
        <taxon>Streptophyta</taxon>
        <taxon>Embryophyta</taxon>
        <taxon>Tracheophyta</taxon>
        <taxon>Spermatophyta</taxon>
        <taxon>Magnoliopsida</taxon>
        <taxon>Liliopsida</taxon>
        <taxon>Poales</taxon>
        <taxon>Poaceae</taxon>
        <taxon>PACMAD clade</taxon>
        <taxon>Panicoideae</taxon>
        <taxon>Panicodae</taxon>
        <taxon>Paniceae</taxon>
        <taxon>Panicinae</taxon>
        <taxon>Panicum</taxon>
        <taxon>Panicum sect. Panicum</taxon>
    </lineage>
</organism>
<feature type="compositionally biased region" description="Basic and acidic residues" evidence="1">
    <location>
        <begin position="20"/>
        <end position="62"/>
    </location>
</feature>
<reference evidence="3" key="1">
    <citation type="journal article" date="2019" name="Nat. Commun.">
        <title>The genome of broomcorn millet.</title>
        <authorList>
            <person name="Zou C."/>
            <person name="Miki D."/>
            <person name="Li D."/>
            <person name="Tang Q."/>
            <person name="Xiao L."/>
            <person name="Rajput S."/>
            <person name="Deng P."/>
            <person name="Jia W."/>
            <person name="Huang R."/>
            <person name="Zhang M."/>
            <person name="Sun Y."/>
            <person name="Hu J."/>
            <person name="Fu X."/>
            <person name="Schnable P.S."/>
            <person name="Li F."/>
            <person name="Zhang H."/>
            <person name="Feng B."/>
            <person name="Zhu X."/>
            <person name="Liu R."/>
            <person name="Schnable J.C."/>
            <person name="Zhu J.-K."/>
            <person name="Zhang H."/>
        </authorList>
    </citation>
    <scope>NUCLEOTIDE SEQUENCE [LARGE SCALE GENOMIC DNA]</scope>
</reference>
<feature type="compositionally biased region" description="Basic and acidic residues" evidence="1">
    <location>
        <begin position="69"/>
        <end position="79"/>
    </location>
</feature>